<evidence type="ECO:0000256" key="7">
    <source>
        <dbReference type="ARBA" id="ARBA00023209"/>
    </source>
</evidence>
<dbReference type="InterPro" id="IPR000462">
    <property type="entry name" value="CDP-OH_P_trans"/>
</dbReference>
<dbReference type="InterPro" id="IPR014472">
    <property type="entry name" value="CHOPT"/>
</dbReference>
<dbReference type="PANTHER" id="PTHR10414:SF37">
    <property type="entry name" value="BB IN A BOXCAR, ISOFORM C"/>
    <property type="match status" value="1"/>
</dbReference>
<feature type="transmembrane region" description="Helical" evidence="17">
    <location>
        <begin position="183"/>
        <end position="201"/>
    </location>
</feature>
<feature type="compositionally biased region" description="Basic and acidic residues" evidence="16">
    <location>
        <begin position="466"/>
        <end position="475"/>
    </location>
</feature>
<gene>
    <name evidence="18" type="primary">106088370</name>
</gene>
<dbReference type="EC" id="2.7.8.2" evidence="13"/>
<evidence type="ECO:0000256" key="10">
    <source>
        <dbReference type="ARBA" id="ARBA00036651"/>
    </source>
</evidence>
<keyword evidence="5 17" id="KW-1133">Transmembrane helix</keyword>
<organism evidence="18 19">
    <name type="scientific">Stomoxys calcitrans</name>
    <name type="common">Stable fly</name>
    <name type="synonym">Conops calcitrans</name>
    <dbReference type="NCBI Taxonomy" id="35570"/>
    <lineage>
        <taxon>Eukaryota</taxon>
        <taxon>Metazoa</taxon>
        <taxon>Ecdysozoa</taxon>
        <taxon>Arthropoda</taxon>
        <taxon>Hexapoda</taxon>
        <taxon>Insecta</taxon>
        <taxon>Pterygota</taxon>
        <taxon>Neoptera</taxon>
        <taxon>Endopterygota</taxon>
        <taxon>Diptera</taxon>
        <taxon>Brachycera</taxon>
        <taxon>Muscomorpha</taxon>
        <taxon>Muscoidea</taxon>
        <taxon>Muscidae</taxon>
        <taxon>Stomoxys</taxon>
    </lineage>
</organism>
<dbReference type="PROSITE" id="PS00379">
    <property type="entry name" value="CDP_ALCOHOL_P_TRANSF"/>
    <property type="match status" value="1"/>
</dbReference>
<keyword evidence="3 15" id="KW-0808">Transferase</keyword>
<evidence type="ECO:0000256" key="5">
    <source>
        <dbReference type="ARBA" id="ARBA00022989"/>
    </source>
</evidence>
<dbReference type="GO" id="GO:0006646">
    <property type="term" value="P:phosphatidylethanolamine biosynthetic process"/>
    <property type="evidence" value="ECO:0007669"/>
    <property type="project" value="TreeGrafter"/>
</dbReference>
<evidence type="ECO:0000256" key="2">
    <source>
        <dbReference type="ARBA" id="ARBA00010441"/>
    </source>
</evidence>
<dbReference type="Pfam" id="PF01066">
    <property type="entry name" value="CDP-OH_P_transf"/>
    <property type="match status" value="1"/>
</dbReference>
<evidence type="ECO:0000256" key="8">
    <source>
        <dbReference type="ARBA" id="ARBA00023264"/>
    </source>
</evidence>
<keyword evidence="7" id="KW-0444">Lipid biosynthesis</keyword>
<keyword evidence="6 17" id="KW-0472">Membrane</keyword>
<dbReference type="PANTHER" id="PTHR10414">
    <property type="entry name" value="ETHANOLAMINEPHOSPHOTRANSFERASE"/>
    <property type="match status" value="1"/>
</dbReference>
<feature type="transmembrane region" description="Helical" evidence="17">
    <location>
        <begin position="146"/>
        <end position="163"/>
    </location>
</feature>
<dbReference type="Gene3D" id="1.20.120.1760">
    <property type="match status" value="1"/>
</dbReference>
<feature type="transmembrane region" description="Helical" evidence="17">
    <location>
        <begin position="46"/>
        <end position="70"/>
    </location>
</feature>
<keyword evidence="4 17" id="KW-0812">Transmembrane</keyword>
<evidence type="ECO:0000313" key="18">
    <source>
        <dbReference type="EnsemblMetazoa" id="SCAU009347-PE"/>
    </source>
</evidence>
<evidence type="ECO:0000256" key="4">
    <source>
        <dbReference type="ARBA" id="ARBA00022692"/>
    </source>
</evidence>
<dbReference type="EnsemblMetazoa" id="SCAU009347-RE">
    <property type="protein sequence ID" value="SCAU009347-PE"/>
    <property type="gene ID" value="SCAU009347"/>
</dbReference>
<protein>
    <recommendedName>
        <fullName evidence="13">diacylglycerol cholinephosphotransferase</fullName>
        <ecNumber evidence="13">2.7.8.2</ecNumber>
    </recommendedName>
</protein>
<reference evidence="18" key="1">
    <citation type="submission" date="2020-05" db="UniProtKB">
        <authorList>
            <consortium name="EnsemblMetazoa"/>
        </authorList>
    </citation>
    <scope>IDENTIFICATION</scope>
    <source>
        <strain evidence="18">USDA</strain>
    </source>
</reference>
<accession>A0A1I8PM26</accession>
<comment type="catalytic activity">
    <reaction evidence="11">
        <text>1-hexadecanoyl-2-(9Z-octadecenoyl)-sn-glycerol + CDP-choline = 1-hexadecanoyl-2-(9Z-octadecenoyl)-sn-glycero-3-phosphocholine + CMP + H(+)</text>
        <dbReference type="Rhea" id="RHEA:54244"/>
        <dbReference type="ChEBI" id="CHEBI:15378"/>
        <dbReference type="ChEBI" id="CHEBI:58779"/>
        <dbReference type="ChEBI" id="CHEBI:60377"/>
        <dbReference type="ChEBI" id="CHEBI:73001"/>
        <dbReference type="ChEBI" id="CHEBI:75466"/>
    </reaction>
    <physiologicalReaction direction="left-to-right" evidence="11">
        <dbReference type="Rhea" id="RHEA:54245"/>
    </physiologicalReaction>
</comment>
<evidence type="ECO:0000256" key="16">
    <source>
        <dbReference type="SAM" id="MobiDB-lite"/>
    </source>
</evidence>
<feature type="transmembrane region" description="Helical" evidence="17">
    <location>
        <begin position="295"/>
        <end position="313"/>
    </location>
</feature>
<dbReference type="InterPro" id="IPR043130">
    <property type="entry name" value="CDP-OH_PTrfase_TM_dom"/>
</dbReference>
<evidence type="ECO:0000256" key="3">
    <source>
        <dbReference type="ARBA" id="ARBA00022679"/>
    </source>
</evidence>
<evidence type="ECO:0000256" key="17">
    <source>
        <dbReference type="SAM" id="Phobius"/>
    </source>
</evidence>
<dbReference type="AlphaFoldDB" id="A0A1I8PM26"/>
<evidence type="ECO:0000256" key="9">
    <source>
        <dbReference type="ARBA" id="ARBA00036100"/>
    </source>
</evidence>
<keyword evidence="7" id="KW-0443">Lipid metabolism</keyword>
<proteinExistence type="inferred from homology"/>
<comment type="similarity">
    <text evidence="2 15">Belongs to the CDP-alcohol phosphatidyltransferase class-I family.</text>
</comment>
<evidence type="ECO:0000256" key="12">
    <source>
        <dbReference type="ARBA" id="ARBA00037890"/>
    </source>
</evidence>
<comment type="subcellular location">
    <subcellularLocation>
        <location evidence="1">Membrane</location>
        <topology evidence="1">Multi-pass membrane protein</topology>
    </subcellularLocation>
</comment>
<keyword evidence="8" id="KW-1208">Phospholipid metabolism</keyword>
<feature type="transmembrane region" description="Helical" evidence="17">
    <location>
        <begin position="325"/>
        <end position="348"/>
    </location>
</feature>
<evidence type="ECO:0000256" key="11">
    <source>
        <dbReference type="ARBA" id="ARBA00036890"/>
    </source>
</evidence>
<keyword evidence="7" id="KW-0594">Phospholipid biosynthesis</keyword>
<sequence length="475" mass="52948">MAYKERILTPQQLKKLSEHKYNCTNSSLLDPWLQPWWNWLVSKTPLWLAPNLITIVGLVVNIITTLILVAHAPEGTAPPPRWTCLLCALGLFIYQSLDSIDGKQARRTNTSSPLGELFDHGCDSISTVFVALSACISCQLGHYPNWLFFQCFCAIGLFYCAHWQTYVSGTLRFGKIDVTEAQFTIMGIHMISFFFGPEIWMTKLPIVGFNQNYIILIGITICYFINFTNFSKIFLHGGSGKNGSSVALSYIGCELRILPLYFAFGIDMLLALRYTKVITTEGCGKNGSSVAGTSVLSPSIPLTLVVLPAFIIAQKSPENIFTEHSSLYIVAFGMVAAKVTNKLVIAHMTKAEMEYLDWSLLGPALLFLNQYFNCVVPEIWLLWFSLIWGTQDLVRYCSQVCLEICAHLNIQLFTIPYPPKGVKAQASNSSKPKNVQTVNQGTNPPVKHKKKSTNNSSSNSGNNHVWDNKDDLDGL</sequence>
<feature type="transmembrane region" description="Helical" evidence="17">
    <location>
        <begin position="82"/>
        <end position="97"/>
    </location>
</feature>
<evidence type="ECO:0000256" key="14">
    <source>
        <dbReference type="ARBA" id="ARBA00048570"/>
    </source>
</evidence>
<dbReference type="Proteomes" id="UP000095300">
    <property type="component" value="Unassembled WGS sequence"/>
</dbReference>
<feature type="compositionally biased region" description="Low complexity" evidence="16">
    <location>
        <begin position="453"/>
        <end position="463"/>
    </location>
</feature>
<dbReference type="InterPro" id="IPR048254">
    <property type="entry name" value="CDP_ALCOHOL_P_TRANSF_CS"/>
</dbReference>
<dbReference type="GO" id="GO:0004142">
    <property type="term" value="F:diacylglycerol cholinephosphotransferase activity"/>
    <property type="evidence" value="ECO:0007669"/>
    <property type="project" value="UniProtKB-EC"/>
</dbReference>
<comment type="catalytic activity">
    <reaction evidence="9">
        <text>1-hexadecanoyl-2-(4Z,7Z,10Z,13Z,16Z,19Z-docosahexaenoyl)-sn-glycerol + CDP-choline = 1-hexadecanoyl-2-(4Z,7Z,10Z,13Z,16Z,19Z-docosahexaenoyl)-sn-glycero-3-phosphocholine + CMP + H(+)</text>
        <dbReference type="Rhea" id="RHEA:54332"/>
        <dbReference type="ChEBI" id="CHEBI:15378"/>
        <dbReference type="ChEBI" id="CHEBI:58779"/>
        <dbReference type="ChEBI" id="CHEBI:60377"/>
        <dbReference type="ChEBI" id="CHEBI:74963"/>
        <dbReference type="ChEBI" id="CHEBI:82949"/>
    </reaction>
    <physiologicalReaction direction="left-to-right" evidence="9">
        <dbReference type="Rhea" id="RHEA:54333"/>
    </physiologicalReaction>
</comment>
<evidence type="ECO:0000256" key="13">
    <source>
        <dbReference type="ARBA" id="ARBA00038987"/>
    </source>
</evidence>
<evidence type="ECO:0000313" key="19">
    <source>
        <dbReference type="Proteomes" id="UP000095300"/>
    </source>
</evidence>
<evidence type="ECO:0000256" key="6">
    <source>
        <dbReference type="ARBA" id="ARBA00023136"/>
    </source>
</evidence>
<dbReference type="OrthoDB" id="196717at2759"/>
<evidence type="ECO:0000256" key="15">
    <source>
        <dbReference type="RuleBase" id="RU003750"/>
    </source>
</evidence>
<dbReference type="FunFam" id="1.20.120.1760:FF:000002">
    <property type="entry name" value="Choline/ethanolamine phosphotransferase 1"/>
    <property type="match status" value="1"/>
</dbReference>
<keyword evidence="19" id="KW-1185">Reference proteome</keyword>
<comment type="catalytic activity">
    <reaction evidence="10">
        <text>1,2-dioctanoyl-sn-glycerol + CDP-choline = 1,2-dioctanoyl-sn-glycero-3-phosphocholine + CMP + H(+)</text>
        <dbReference type="Rhea" id="RHEA:54232"/>
        <dbReference type="ChEBI" id="CHEBI:15378"/>
        <dbReference type="ChEBI" id="CHEBI:58779"/>
        <dbReference type="ChEBI" id="CHEBI:60377"/>
        <dbReference type="ChEBI" id="CHEBI:76979"/>
        <dbReference type="ChEBI" id="CHEBI:78228"/>
    </reaction>
    <physiologicalReaction direction="left-to-right" evidence="10">
        <dbReference type="Rhea" id="RHEA:54233"/>
    </physiologicalReaction>
</comment>
<feature type="region of interest" description="Disordered" evidence="16">
    <location>
        <begin position="424"/>
        <end position="475"/>
    </location>
</feature>
<feature type="compositionally biased region" description="Polar residues" evidence="16">
    <location>
        <begin position="425"/>
        <end position="443"/>
    </location>
</feature>
<name>A0A1I8PM26_STOCA</name>
<evidence type="ECO:0000256" key="1">
    <source>
        <dbReference type="ARBA" id="ARBA00004141"/>
    </source>
</evidence>
<dbReference type="GO" id="GO:0005794">
    <property type="term" value="C:Golgi apparatus"/>
    <property type="evidence" value="ECO:0007669"/>
    <property type="project" value="TreeGrafter"/>
</dbReference>
<feature type="transmembrane region" description="Helical" evidence="17">
    <location>
        <begin position="213"/>
        <end position="235"/>
    </location>
</feature>
<dbReference type="GO" id="GO:0005789">
    <property type="term" value="C:endoplasmic reticulum membrane"/>
    <property type="evidence" value="ECO:0007669"/>
    <property type="project" value="TreeGrafter"/>
</dbReference>
<comment type="catalytic activity">
    <reaction evidence="14">
        <text>CDP-choline + a 1,2-diacyl-sn-glycerol = a 1,2-diacyl-sn-glycero-3-phosphocholine + CMP + H(+)</text>
        <dbReference type="Rhea" id="RHEA:32939"/>
        <dbReference type="ChEBI" id="CHEBI:15378"/>
        <dbReference type="ChEBI" id="CHEBI:17815"/>
        <dbReference type="ChEBI" id="CHEBI:57643"/>
        <dbReference type="ChEBI" id="CHEBI:58779"/>
        <dbReference type="ChEBI" id="CHEBI:60377"/>
        <dbReference type="EC" id="2.7.8.2"/>
    </reaction>
    <physiologicalReaction direction="left-to-right" evidence="14">
        <dbReference type="Rhea" id="RHEA:32940"/>
    </physiologicalReaction>
</comment>
<dbReference type="VEuPathDB" id="VectorBase:SCAU009347"/>
<feature type="transmembrane region" description="Helical" evidence="17">
    <location>
        <begin position="255"/>
        <end position="275"/>
    </location>
</feature>
<dbReference type="GO" id="GO:0004307">
    <property type="term" value="F:ethanolaminephosphotransferase activity"/>
    <property type="evidence" value="ECO:0007669"/>
    <property type="project" value="TreeGrafter"/>
</dbReference>
<comment type="pathway">
    <text evidence="12">Phospholipid metabolism; phosphatidylcholine biosynthesis; phosphatidylcholine from phosphocholine: step 2/2.</text>
</comment>